<feature type="compositionally biased region" description="Low complexity" evidence="1">
    <location>
        <begin position="363"/>
        <end position="375"/>
    </location>
</feature>
<sequence>MSEAAETAGQTAAALSEAAETPMKCDKCAKTDCEKYTLVNKSLVETRNRRPIWRRSHCNNAGNHLATLKQSNPELFEGFAVMTREAKQEFMARCKGMALADVKKELSERITSTSHAEVGHEFSEEPEAMSVKEAAELPMFKHHPEGLQKLLDSPGMAFTCRHTGIEMVYVPKFKKKYKEEVTRQTTHVQSARAEVGIPKAKAKPSATHPKVVSRVKALPVRLKIKADGFIGEARQNADLLMRLVVKARTNEGKEYVAPAVATRAGGAAAAVVTLRDALEPVVQENAFDKKEHVENSLQKLSDSMDVVTDHATKLAGLLEDIIPLTLESQAAPEESGANGGIDELLENAFAEGEAAASEKEAGSDVASGSASAAGGSDEKRRLSGKAVSEPTADEETDKAVHSGKGKGKGKNKKRKSK</sequence>
<feature type="region of interest" description="Disordered" evidence="1">
    <location>
        <begin position="352"/>
        <end position="417"/>
    </location>
</feature>
<evidence type="ECO:0000313" key="3">
    <source>
        <dbReference type="Proteomes" id="UP001189429"/>
    </source>
</evidence>
<comment type="caution">
    <text evidence="2">The sequence shown here is derived from an EMBL/GenBank/DDBJ whole genome shotgun (WGS) entry which is preliminary data.</text>
</comment>
<protein>
    <submittedName>
        <fullName evidence="2">Uncharacterized protein</fullName>
    </submittedName>
</protein>
<name>A0ABN9XS46_9DINO</name>
<evidence type="ECO:0000313" key="2">
    <source>
        <dbReference type="EMBL" id="CAK0902816.1"/>
    </source>
</evidence>
<organism evidence="2 3">
    <name type="scientific">Prorocentrum cordatum</name>
    <dbReference type="NCBI Taxonomy" id="2364126"/>
    <lineage>
        <taxon>Eukaryota</taxon>
        <taxon>Sar</taxon>
        <taxon>Alveolata</taxon>
        <taxon>Dinophyceae</taxon>
        <taxon>Prorocentrales</taxon>
        <taxon>Prorocentraceae</taxon>
        <taxon>Prorocentrum</taxon>
    </lineage>
</organism>
<dbReference type="Proteomes" id="UP001189429">
    <property type="component" value="Unassembled WGS sequence"/>
</dbReference>
<feature type="compositionally biased region" description="Basic residues" evidence="1">
    <location>
        <begin position="401"/>
        <end position="417"/>
    </location>
</feature>
<gene>
    <name evidence="2" type="ORF">PCOR1329_LOCUS79306</name>
</gene>
<evidence type="ECO:0000256" key="1">
    <source>
        <dbReference type="SAM" id="MobiDB-lite"/>
    </source>
</evidence>
<reference evidence="2" key="1">
    <citation type="submission" date="2023-10" db="EMBL/GenBank/DDBJ databases">
        <authorList>
            <person name="Chen Y."/>
            <person name="Shah S."/>
            <person name="Dougan E. K."/>
            <person name="Thang M."/>
            <person name="Chan C."/>
        </authorList>
    </citation>
    <scope>NUCLEOTIDE SEQUENCE [LARGE SCALE GENOMIC DNA]</scope>
</reference>
<accession>A0ABN9XS46</accession>
<proteinExistence type="predicted"/>
<keyword evidence="3" id="KW-1185">Reference proteome</keyword>
<dbReference type="EMBL" id="CAUYUJ010021123">
    <property type="protein sequence ID" value="CAK0902816.1"/>
    <property type="molecule type" value="Genomic_DNA"/>
</dbReference>